<dbReference type="Gene3D" id="3.30.450.40">
    <property type="match status" value="1"/>
</dbReference>
<dbReference type="SUPFAM" id="SSF47384">
    <property type="entry name" value="Homodimeric domain of signal transducing histidine kinase"/>
    <property type="match status" value="1"/>
</dbReference>
<keyword evidence="3 6" id="KW-0597">Phosphoprotein</keyword>
<dbReference type="PROSITE" id="PS50110">
    <property type="entry name" value="RESPONSE_REGULATORY"/>
    <property type="match status" value="1"/>
</dbReference>
<feature type="domain" description="Histidine kinase" evidence="7">
    <location>
        <begin position="177"/>
        <end position="394"/>
    </location>
</feature>
<dbReference type="InterPro" id="IPR003594">
    <property type="entry name" value="HATPase_dom"/>
</dbReference>
<evidence type="ECO:0000313" key="9">
    <source>
        <dbReference type="EMBL" id="SAK99318.1"/>
    </source>
</evidence>
<evidence type="ECO:0000256" key="2">
    <source>
        <dbReference type="ARBA" id="ARBA00012438"/>
    </source>
</evidence>
<dbReference type="InterPro" id="IPR004358">
    <property type="entry name" value="Sig_transdc_His_kin-like_C"/>
</dbReference>
<evidence type="ECO:0000256" key="5">
    <source>
        <dbReference type="ARBA" id="ARBA00022777"/>
    </source>
</evidence>
<dbReference type="RefSeq" id="WP_061179843.1">
    <property type="nucleotide sequence ID" value="NZ_FCOE02000052.1"/>
</dbReference>
<dbReference type="STRING" id="1777141.AWB80_07647"/>
<evidence type="ECO:0000313" key="10">
    <source>
        <dbReference type="Proteomes" id="UP000054911"/>
    </source>
</evidence>
<reference evidence="9" key="1">
    <citation type="submission" date="2016-01" db="EMBL/GenBank/DDBJ databases">
        <authorList>
            <person name="Peeters C."/>
        </authorList>
    </citation>
    <scope>NUCLEOTIDE SEQUENCE [LARGE SCALE GENOMIC DNA]</scope>
    <source>
        <strain evidence="9">LMG 29323</strain>
    </source>
</reference>
<evidence type="ECO:0000259" key="8">
    <source>
        <dbReference type="PROSITE" id="PS50110"/>
    </source>
</evidence>
<keyword evidence="10" id="KW-1185">Reference proteome</keyword>
<dbReference type="EC" id="2.7.13.3" evidence="2"/>
<dbReference type="InterPro" id="IPR003018">
    <property type="entry name" value="GAF"/>
</dbReference>
<accession>A0A158DXL7</accession>
<dbReference type="Pfam" id="PF01590">
    <property type="entry name" value="GAF"/>
    <property type="match status" value="1"/>
</dbReference>
<dbReference type="AlphaFoldDB" id="A0A158DXL7"/>
<dbReference type="InterPro" id="IPR011006">
    <property type="entry name" value="CheY-like_superfamily"/>
</dbReference>
<gene>
    <name evidence="9" type="ORF">AWB80_07647</name>
</gene>
<evidence type="ECO:0000256" key="3">
    <source>
        <dbReference type="ARBA" id="ARBA00022553"/>
    </source>
</evidence>
<comment type="catalytic activity">
    <reaction evidence="1">
        <text>ATP + protein L-histidine = ADP + protein N-phospho-L-histidine.</text>
        <dbReference type="EC" id="2.7.13.3"/>
    </reaction>
</comment>
<dbReference type="Pfam" id="PF00072">
    <property type="entry name" value="Response_reg"/>
    <property type="match status" value="1"/>
</dbReference>
<dbReference type="CDD" id="cd00082">
    <property type="entry name" value="HisKA"/>
    <property type="match status" value="1"/>
</dbReference>
<dbReference type="Gene3D" id="1.10.287.130">
    <property type="match status" value="1"/>
</dbReference>
<dbReference type="GO" id="GO:0000155">
    <property type="term" value="F:phosphorelay sensor kinase activity"/>
    <property type="evidence" value="ECO:0007669"/>
    <property type="project" value="InterPro"/>
</dbReference>
<dbReference type="Gene3D" id="3.30.565.10">
    <property type="entry name" value="Histidine kinase-like ATPase, C-terminal domain"/>
    <property type="match status" value="1"/>
</dbReference>
<dbReference type="SUPFAM" id="SSF55874">
    <property type="entry name" value="ATPase domain of HSP90 chaperone/DNA topoisomerase II/histidine kinase"/>
    <property type="match status" value="1"/>
</dbReference>
<dbReference type="SUPFAM" id="SSF52172">
    <property type="entry name" value="CheY-like"/>
    <property type="match status" value="1"/>
</dbReference>
<feature type="domain" description="Response regulatory" evidence="8">
    <location>
        <begin position="413"/>
        <end position="529"/>
    </location>
</feature>
<dbReference type="SMART" id="SM00388">
    <property type="entry name" value="HisKA"/>
    <property type="match status" value="1"/>
</dbReference>
<evidence type="ECO:0000256" key="4">
    <source>
        <dbReference type="ARBA" id="ARBA00022679"/>
    </source>
</evidence>
<organism evidence="9 10">
    <name type="scientific">Caballeronia pedi</name>
    <dbReference type="NCBI Taxonomy" id="1777141"/>
    <lineage>
        <taxon>Bacteria</taxon>
        <taxon>Pseudomonadati</taxon>
        <taxon>Pseudomonadota</taxon>
        <taxon>Betaproteobacteria</taxon>
        <taxon>Burkholderiales</taxon>
        <taxon>Burkholderiaceae</taxon>
        <taxon>Caballeronia</taxon>
    </lineage>
</organism>
<dbReference type="InterPro" id="IPR036097">
    <property type="entry name" value="HisK_dim/P_sf"/>
</dbReference>
<evidence type="ECO:0000256" key="1">
    <source>
        <dbReference type="ARBA" id="ARBA00000085"/>
    </source>
</evidence>
<dbReference type="InterPro" id="IPR029016">
    <property type="entry name" value="GAF-like_dom_sf"/>
</dbReference>
<sequence length="534" mass="58593">MSLLLDPARLAALESIRILDTPADPHFDALTRLTAHALRVPQAFINFVDGARTWCKSAWGSMRKAVTHAESLCALALLKGDDLVMFDATRNDDLRTHPECAGNEGTLFYMAFVLRTPAGLPLGTLCIKDRVSREPVIHEMEMLRMLGEQVALLLQKMLQIELTIEEARRGRDQFLAMLAHELCAPMSPILTAVQVLGRSAISTQQRSWARKLIARHVRHLGQIVEHLLSASLVSLGAIDLRLEPIAVDELVDQALEMAEGLLAQRQHRVTRSSLDHPWVMADRVQCPLIIANLLTNAAKYTPERGLVDIDIQGNGQTVTICVTDTGIGIAAADMEEIFQIFGQSDRSLDRARGGMGLGLPLARRLAEWHGGSLRARSDPLGHGSEFTLTLKQATPTEETRKKKPKTRAACVLDIVVVDDSVDTADALAAYYQLSGHTVRTAYHAHGALRMMQERAPDILLSDIGLPEIDGYALVRKLRALPSGNVICAIAVTGYGSMKDRQAALTAGFDGHFSKPVDLAKLDTLIEDISRMRRS</sequence>
<comment type="caution">
    <text evidence="9">The sequence shown here is derived from an EMBL/GenBank/DDBJ whole genome shotgun (WGS) entry which is preliminary data.</text>
</comment>
<protein>
    <recommendedName>
        <fullName evidence="2">histidine kinase</fullName>
        <ecNumber evidence="2">2.7.13.3</ecNumber>
    </recommendedName>
</protein>
<dbReference type="PROSITE" id="PS50109">
    <property type="entry name" value="HIS_KIN"/>
    <property type="match status" value="1"/>
</dbReference>
<proteinExistence type="predicted"/>
<evidence type="ECO:0000259" key="7">
    <source>
        <dbReference type="PROSITE" id="PS50109"/>
    </source>
</evidence>
<feature type="modified residue" description="4-aspartylphosphate" evidence="6">
    <location>
        <position position="462"/>
    </location>
</feature>
<evidence type="ECO:0000256" key="6">
    <source>
        <dbReference type="PROSITE-ProRule" id="PRU00169"/>
    </source>
</evidence>
<dbReference type="Pfam" id="PF02518">
    <property type="entry name" value="HATPase_c"/>
    <property type="match status" value="1"/>
</dbReference>
<dbReference type="PANTHER" id="PTHR43547">
    <property type="entry name" value="TWO-COMPONENT HISTIDINE KINASE"/>
    <property type="match status" value="1"/>
</dbReference>
<dbReference type="EMBL" id="FCOE02000052">
    <property type="protein sequence ID" value="SAK99318.1"/>
    <property type="molecule type" value="Genomic_DNA"/>
</dbReference>
<dbReference type="InterPro" id="IPR036890">
    <property type="entry name" value="HATPase_C_sf"/>
</dbReference>
<dbReference type="PRINTS" id="PR00344">
    <property type="entry name" value="BCTRLSENSOR"/>
</dbReference>
<dbReference type="PANTHER" id="PTHR43547:SF2">
    <property type="entry name" value="HYBRID SIGNAL TRANSDUCTION HISTIDINE KINASE C"/>
    <property type="match status" value="1"/>
</dbReference>
<dbReference type="Gene3D" id="3.40.50.2300">
    <property type="match status" value="1"/>
</dbReference>
<dbReference type="InterPro" id="IPR003661">
    <property type="entry name" value="HisK_dim/P_dom"/>
</dbReference>
<dbReference type="SUPFAM" id="SSF55781">
    <property type="entry name" value="GAF domain-like"/>
    <property type="match status" value="1"/>
</dbReference>
<dbReference type="SMART" id="SM00387">
    <property type="entry name" value="HATPase_c"/>
    <property type="match status" value="1"/>
</dbReference>
<keyword evidence="5 9" id="KW-0418">Kinase</keyword>
<name>A0A158DXL7_9BURK</name>
<dbReference type="SMART" id="SM00448">
    <property type="entry name" value="REC"/>
    <property type="match status" value="1"/>
</dbReference>
<dbReference type="Pfam" id="PF00512">
    <property type="entry name" value="HisKA"/>
    <property type="match status" value="1"/>
</dbReference>
<keyword evidence="4" id="KW-0808">Transferase</keyword>
<dbReference type="InterPro" id="IPR005467">
    <property type="entry name" value="His_kinase_dom"/>
</dbReference>
<dbReference type="OrthoDB" id="9768069at2"/>
<dbReference type="InterPro" id="IPR001789">
    <property type="entry name" value="Sig_transdc_resp-reg_receiver"/>
</dbReference>
<dbReference type="Proteomes" id="UP000054911">
    <property type="component" value="Unassembled WGS sequence"/>
</dbReference>